<comment type="function">
    <text evidence="14">Required for disulfide bond formation in some periplasmic proteins. Acts by oxidizing the DsbA protein.</text>
</comment>
<evidence type="ECO:0000256" key="10">
    <source>
        <dbReference type="ARBA" id="ARBA00023136"/>
    </source>
</evidence>
<feature type="transmembrane region" description="Helical" evidence="15">
    <location>
        <begin position="74"/>
        <end position="94"/>
    </location>
</feature>
<gene>
    <name evidence="14" type="primary">dsbB</name>
    <name evidence="16" type="ORF">GCM10023332_23050</name>
</gene>
<evidence type="ECO:0000313" key="16">
    <source>
        <dbReference type="EMBL" id="GAA4869847.1"/>
    </source>
</evidence>
<evidence type="ECO:0000256" key="1">
    <source>
        <dbReference type="ARBA" id="ARBA00004429"/>
    </source>
</evidence>
<evidence type="ECO:0000256" key="2">
    <source>
        <dbReference type="ARBA" id="ARBA00008823"/>
    </source>
</evidence>
<evidence type="ECO:0000256" key="9">
    <source>
        <dbReference type="ARBA" id="ARBA00023002"/>
    </source>
</evidence>
<dbReference type="InterPro" id="IPR050183">
    <property type="entry name" value="DsbB"/>
</dbReference>
<keyword evidence="10 14" id="KW-0472">Membrane</keyword>
<evidence type="ECO:0000256" key="4">
    <source>
        <dbReference type="ARBA" id="ARBA00022475"/>
    </source>
</evidence>
<dbReference type="PANTHER" id="PTHR36570:SF3">
    <property type="entry name" value="DISULFIDE BOND FORMATION PROTEIN B"/>
    <property type="match status" value="1"/>
</dbReference>
<evidence type="ECO:0000256" key="3">
    <source>
        <dbReference type="ARBA" id="ARBA00022448"/>
    </source>
</evidence>
<comment type="caution">
    <text evidence="14">Lacks conserved residue(s) required for the propagation of feature annotation.</text>
</comment>
<dbReference type="InterPro" id="IPR023380">
    <property type="entry name" value="DsbB-like_sf"/>
</dbReference>
<dbReference type="Gene3D" id="1.20.1550.10">
    <property type="entry name" value="DsbB-like"/>
    <property type="match status" value="1"/>
</dbReference>
<evidence type="ECO:0000256" key="7">
    <source>
        <dbReference type="ARBA" id="ARBA00022982"/>
    </source>
</evidence>
<dbReference type="EMBL" id="BAABJY010000002">
    <property type="protein sequence ID" value="GAA4869847.1"/>
    <property type="molecule type" value="Genomic_DNA"/>
</dbReference>
<evidence type="ECO:0000256" key="8">
    <source>
        <dbReference type="ARBA" id="ARBA00022989"/>
    </source>
</evidence>
<keyword evidence="7 14" id="KW-0249">Electron transport</keyword>
<dbReference type="SUPFAM" id="SSF158442">
    <property type="entry name" value="DsbB-like"/>
    <property type="match status" value="1"/>
</dbReference>
<sequence length="170" mass="18333">MTINPLQWTFREQCLAGFLACAGLLGFAVYTQLQMGLEPCPLCIFQRLAFAALAVVFLVAGLHAPRGATGRRLYGILAFVAAAVGMGIAGRHVWLQLNPPPIPGCGPPLEFMRETMSTTNVIRRVLTGSGDCGNIDWTFLGLSMPAWSLIWFVVLGGLALHAGFRGRRTS</sequence>
<evidence type="ECO:0000256" key="15">
    <source>
        <dbReference type="SAM" id="Phobius"/>
    </source>
</evidence>
<comment type="similarity">
    <text evidence="2 14">Belongs to the DsbB family.</text>
</comment>
<keyword evidence="17" id="KW-1185">Reference proteome</keyword>
<keyword evidence="12 14" id="KW-0143">Chaperone</keyword>
<keyword evidence="13 14" id="KW-0676">Redox-active center</keyword>
<name>A0ABP9E955_9GAMM</name>
<evidence type="ECO:0000256" key="6">
    <source>
        <dbReference type="ARBA" id="ARBA00022692"/>
    </source>
</evidence>
<keyword evidence="8 14" id="KW-1133">Transmembrane helix</keyword>
<keyword evidence="11 14" id="KW-1015">Disulfide bond</keyword>
<dbReference type="NCBIfam" id="NF003354">
    <property type="entry name" value="PRK04388.1"/>
    <property type="match status" value="1"/>
</dbReference>
<evidence type="ECO:0000313" key="17">
    <source>
        <dbReference type="Proteomes" id="UP001501323"/>
    </source>
</evidence>
<organism evidence="16 17">
    <name type="scientific">Luteimonas vadosa</name>
    <dbReference type="NCBI Taxonomy" id="1165507"/>
    <lineage>
        <taxon>Bacteria</taxon>
        <taxon>Pseudomonadati</taxon>
        <taxon>Pseudomonadota</taxon>
        <taxon>Gammaproteobacteria</taxon>
        <taxon>Lysobacterales</taxon>
        <taxon>Lysobacteraceae</taxon>
        <taxon>Luteimonas</taxon>
    </lineage>
</organism>
<keyword evidence="4 14" id="KW-1003">Cell membrane</keyword>
<accession>A0ABP9E955</accession>
<keyword evidence="5" id="KW-0997">Cell inner membrane</keyword>
<dbReference type="InterPro" id="IPR003752">
    <property type="entry name" value="DiS_bond_form_DsbB/BdbC"/>
</dbReference>
<keyword evidence="3 14" id="KW-0813">Transport</keyword>
<keyword evidence="9 14" id="KW-0560">Oxidoreductase</keyword>
<proteinExistence type="inferred from homology"/>
<dbReference type="InterPro" id="IPR022920">
    <property type="entry name" value="Disulphide_bond_form_DsbB"/>
</dbReference>
<feature type="disulfide bond" description="Redox-active" evidence="14">
    <location>
        <begin position="40"/>
        <end position="43"/>
    </location>
</feature>
<evidence type="ECO:0000256" key="5">
    <source>
        <dbReference type="ARBA" id="ARBA00022519"/>
    </source>
</evidence>
<keyword evidence="6 14" id="KW-0812">Transmembrane</keyword>
<comment type="subcellular location">
    <subcellularLocation>
        <location evidence="1">Cell inner membrane</location>
        <topology evidence="1">Multi-pass membrane protein</topology>
    </subcellularLocation>
    <subcellularLocation>
        <location evidence="14">Cell membrane</location>
        <topology evidence="14">Multi-pass membrane protein</topology>
    </subcellularLocation>
</comment>
<evidence type="ECO:0000256" key="12">
    <source>
        <dbReference type="ARBA" id="ARBA00023186"/>
    </source>
</evidence>
<evidence type="ECO:0000256" key="14">
    <source>
        <dbReference type="HAMAP-Rule" id="MF_00286"/>
    </source>
</evidence>
<feature type="transmembrane region" description="Helical" evidence="15">
    <location>
        <begin position="146"/>
        <end position="164"/>
    </location>
</feature>
<dbReference type="Proteomes" id="UP001501323">
    <property type="component" value="Unassembled WGS sequence"/>
</dbReference>
<feature type="transmembrane region" description="Helical" evidence="15">
    <location>
        <begin position="44"/>
        <end position="62"/>
    </location>
</feature>
<reference evidence="17" key="1">
    <citation type="journal article" date="2019" name="Int. J. Syst. Evol. Microbiol.">
        <title>The Global Catalogue of Microorganisms (GCM) 10K type strain sequencing project: providing services to taxonomists for standard genome sequencing and annotation.</title>
        <authorList>
            <consortium name="The Broad Institute Genomics Platform"/>
            <consortium name="The Broad Institute Genome Sequencing Center for Infectious Disease"/>
            <person name="Wu L."/>
            <person name="Ma J."/>
        </authorList>
    </citation>
    <scope>NUCLEOTIDE SEQUENCE [LARGE SCALE GENOMIC DNA]</scope>
    <source>
        <strain evidence="17">JCM 18392</strain>
    </source>
</reference>
<dbReference type="HAMAP" id="MF_00286">
    <property type="entry name" value="DsbB"/>
    <property type="match status" value="1"/>
</dbReference>
<protein>
    <recommendedName>
        <fullName evidence="14">Disulfide bond formation protein B</fullName>
    </recommendedName>
    <alternativeName>
        <fullName evidence="14">Disulfide oxidoreductase</fullName>
    </alternativeName>
</protein>
<dbReference type="Pfam" id="PF02600">
    <property type="entry name" value="DsbB"/>
    <property type="match status" value="1"/>
</dbReference>
<evidence type="ECO:0000256" key="11">
    <source>
        <dbReference type="ARBA" id="ARBA00023157"/>
    </source>
</evidence>
<feature type="topological domain" description="Periplasmic" evidence="14">
    <location>
        <begin position="31"/>
        <end position="48"/>
    </location>
</feature>
<comment type="caution">
    <text evidence="16">The sequence shown here is derived from an EMBL/GenBank/DDBJ whole genome shotgun (WGS) entry which is preliminary data.</text>
</comment>
<dbReference type="PANTHER" id="PTHR36570">
    <property type="entry name" value="DISULFIDE BOND FORMATION PROTEIN B"/>
    <property type="match status" value="1"/>
</dbReference>
<evidence type="ECO:0000256" key="13">
    <source>
        <dbReference type="ARBA" id="ARBA00023284"/>
    </source>
</evidence>
<feature type="topological domain" description="Cytoplasmic" evidence="14">
    <location>
        <begin position="1"/>
        <end position="13"/>
    </location>
</feature>
<feature type="topological domain" description="Cytoplasmic" evidence="14">
    <location>
        <begin position="166"/>
        <end position="170"/>
    </location>
</feature>